<feature type="region of interest" description="Disordered" evidence="1">
    <location>
        <begin position="175"/>
        <end position="319"/>
    </location>
</feature>
<dbReference type="EMBL" id="KZ857379">
    <property type="protein sequence ID" value="RDX57446.1"/>
    <property type="molecule type" value="Genomic_DNA"/>
</dbReference>
<evidence type="ECO:0000256" key="1">
    <source>
        <dbReference type="SAM" id="MobiDB-lite"/>
    </source>
</evidence>
<feature type="compositionally biased region" description="Basic residues" evidence="1">
    <location>
        <begin position="295"/>
        <end position="319"/>
    </location>
</feature>
<dbReference type="OrthoDB" id="2538461at2759"/>
<accession>A0A371DY58</accession>
<evidence type="ECO:0000313" key="2">
    <source>
        <dbReference type="EMBL" id="RDX57446.1"/>
    </source>
</evidence>
<feature type="compositionally biased region" description="Basic residues" evidence="1">
    <location>
        <begin position="188"/>
        <end position="205"/>
    </location>
</feature>
<feature type="region of interest" description="Disordered" evidence="1">
    <location>
        <begin position="1"/>
        <end position="102"/>
    </location>
</feature>
<name>A0A371DY58_9APHY</name>
<organism evidence="2 3">
    <name type="scientific">Lentinus brumalis</name>
    <dbReference type="NCBI Taxonomy" id="2498619"/>
    <lineage>
        <taxon>Eukaryota</taxon>
        <taxon>Fungi</taxon>
        <taxon>Dikarya</taxon>
        <taxon>Basidiomycota</taxon>
        <taxon>Agaricomycotina</taxon>
        <taxon>Agaricomycetes</taxon>
        <taxon>Polyporales</taxon>
        <taxon>Polyporaceae</taxon>
        <taxon>Lentinus</taxon>
    </lineage>
</organism>
<proteinExistence type="predicted"/>
<dbReference type="AlphaFoldDB" id="A0A371DY58"/>
<protein>
    <submittedName>
        <fullName evidence="2">Uncharacterized protein</fullName>
    </submittedName>
</protein>
<keyword evidence="3" id="KW-1185">Reference proteome</keyword>
<feature type="compositionally biased region" description="Basic residues" evidence="1">
    <location>
        <begin position="225"/>
        <end position="279"/>
    </location>
</feature>
<reference evidence="2 3" key="1">
    <citation type="journal article" date="2018" name="Biotechnol. Biofuels">
        <title>Integrative visual omics of the white-rot fungus Polyporus brumalis exposes the biotechnological potential of its oxidative enzymes for delignifying raw plant biomass.</title>
        <authorList>
            <person name="Miyauchi S."/>
            <person name="Rancon A."/>
            <person name="Drula E."/>
            <person name="Hage H."/>
            <person name="Chaduli D."/>
            <person name="Favel A."/>
            <person name="Grisel S."/>
            <person name="Henrissat B."/>
            <person name="Herpoel-Gimbert I."/>
            <person name="Ruiz-Duenas F.J."/>
            <person name="Chevret D."/>
            <person name="Hainaut M."/>
            <person name="Lin J."/>
            <person name="Wang M."/>
            <person name="Pangilinan J."/>
            <person name="Lipzen A."/>
            <person name="Lesage-Meessen L."/>
            <person name="Navarro D."/>
            <person name="Riley R."/>
            <person name="Grigoriev I.V."/>
            <person name="Zhou S."/>
            <person name="Raouche S."/>
            <person name="Rosso M.N."/>
        </authorList>
    </citation>
    <scope>NUCLEOTIDE SEQUENCE [LARGE SCALE GENOMIC DNA]</scope>
    <source>
        <strain evidence="2 3">BRFM 1820</strain>
    </source>
</reference>
<dbReference type="Proteomes" id="UP000256964">
    <property type="component" value="Unassembled WGS sequence"/>
</dbReference>
<feature type="compositionally biased region" description="Basic residues" evidence="1">
    <location>
        <begin position="1"/>
        <end position="10"/>
    </location>
</feature>
<sequence>MFKRIEKRIRKKEEEEELGLDGDMKEMLGMNDTDSDESSSSGSEDESDDEVKVARADGSDAGSDDEDEDAVGDEDDGMDEEEEAESELGSEEEDEDEVPSMTVTEVIRNPIYLISAEPEVKACFVCPGKLLKNPIMIDVHMKSGAHNRHFKRFRDAAVTVEADFDARTLLRAQAHDAKKPAEGQLSKRAQKRKAKQAAIKAKREKQKILLPTPTSRQSPKPPTRNQRRVHRRRSGNSSEKRRRRRTGRMLHRNMARRNQNQHRRSLPRRTPPRANRRKIGQLPDYPPQSLLPRSTQRRTVKGTHRRRRGGAAKPHSIPR</sequence>
<feature type="compositionally biased region" description="Acidic residues" evidence="1">
    <location>
        <begin position="33"/>
        <end position="49"/>
    </location>
</feature>
<gene>
    <name evidence="2" type="ORF">OH76DRAFT_43878</name>
</gene>
<dbReference type="STRING" id="139420.A0A371DY58"/>
<evidence type="ECO:0000313" key="3">
    <source>
        <dbReference type="Proteomes" id="UP000256964"/>
    </source>
</evidence>
<feature type="compositionally biased region" description="Acidic residues" evidence="1">
    <location>
        <begin position="62"/>
        <end position="98"/>
    </location>
</feature>